<sequence>MTAACKLFPHILASARTQRQVIAFDKSLSAINCSARPEISRCTIFLLVRETKSTASCGPVSRRISTASFRMQKLCDAVSKRMNNTFDYPPYIRLISSLHTVSNKLLEMRSHWQPGLLCRTVEM</sequence>
<comment type="caution">
    <text evidence="1">The sequence shown here is derived from an EMBL/GenBank/DDBJ whole genome shotgun (WGS) entry which is preliminary data.</text>
</comment>
<organism evidence="1 2">
    <name type="scientific">Trichinella murrelli</name>
    <dbReference type="NCBI Taxonomy" id="144512"/>
    <lineage>
        <taxon>Eukaryota</taxon>
        <taxon>Metazoa</taxon>
        <taxon>Ecdysozoa</taxon>
        <taxon>Nematoda</taxon>
        <taxon>Enoplea</taxon>
        <taxon>Dorylaimia</taxon>
        <taxon>Trichinellida</taxon>
        <taxon>Trichinellidae</taxon>
        <taxon>Trichinella</taxon>
    </lineage>
</organism>
<reference evidence="1 2" key="1">
    <citation type="submission" date="2015-01" db="EMBL/GenBank/DDBJ databases">
        <title>Evolution of Trichinella species and genotypes.</title>
        <authorList>
            <person name="Korhonen P.K."/>
            <person name="Edoardo P."/>
            <person name="Giuseppe L.R."/>
            <person name="Gasser R.B."/>
        </authorList>
    </citation>
    <scope>NUCLEOTIDE SEQUENCE [LARGE SCALE GENOMIC DNA]</scope>
    <source>
        <strain evidence="1">ISS417</strain>
    </source>
</reference>
<dbReference type="AlphaFoldDB" id="A0A0V0TCJ9"/>
<keyword evidence="2" id="KW-1185">Reference proteome</keyword>
<gene>
    <name evidence="1" type="ORF">T05_7048</name>
</gene>
<proteinExistence type="predicted"/>
<dbReference type="Proteomes" id="UP000055048">
    <property type="component" value="Unassembled WGS sequence"/>
</dbReference>
<dbReference type="OrthoDB" id="5920076at2759"/>
<evidence type="ECO:0000313" key="2">
    <source>
        <dbReference type="Proteomes" id="UP000055048"/>
    </source>
</evidence>
<accession>A0A0V0TCJ9</accession>
<name>A0A0V0TCJ9_9BILA</name>
<evidence type="ECO:0000313" key="1">
    <source>
        <dbReference type="EMBL" id="KRX36662.1"/>
    </source>
</evidence>
<protein>
    <submittedName>
        <fullName evidence="1">Uncharacterized protein</fullName>
    </submittedName>
</protein>
<dbReference type="EMBL" id="JYDJ01000350">
    <property type="protein sequence ID" value="KRX36662.1"/>
    <property type="molecule type" value="Genomic_DNA"/>
</dbReference>